<evidence type="ECO:0000313" key="2">
    <source>
        <dbReference type="EMBL" id="KEF52171.1"/>
    </source>
</evidence>
<feature type="compositionally biased region" description="Low complexity" evidence="1">
    <location>
        <begin position="102"/>
        <end position="125"/>
    </location>
</feature>
<keyword evidence="3" id="KW-1185">Reference proteome</keyword>
<evidence type="ECO:0000313" key="3">
    <source>
        <dbReference type="Proteomes" id="UP000027920"/>
    </source>
</evidence>
<dbReference type="HOGENOM" id="CLU_074872_0_0_1"/>
<reference evidence="2 3" key="1">
    <citation type="submission" date="2013-03" db="EMBL/GenBank/DDBJ databases">
        <title>The Genome Sequence of Exophiala aquamarina CBS 119918.</title>
        <authorList>
            <consortium name="The Broad Institute Genomics Platform"/>
            <person name="Cuomo C."/>
            <person name="de Hoog S."/>
            <person name="Gorbushina A."/>
            <person name="Walker B."/>
            <person name="Young S.K."/>
            <person name="Zeng Q."/>
            <person name="Gargeya S."/>
            <person name="Fitzgerald M."/>
            <person name="Haas B."/>
            <person name="Abouelleil A."/>
            <person name="Allen A.W."/>
            <person name="Alvarado L."/>
            <person name="Arachchi H.M."/>
            <person name="Berlin A.M."/>
            <person name="Chapman S.B."/>
            <person name="Gainer-Dewar J."/>
            <person name="Goldberg J."/>
            <person name="Griggs A."/>
            <person name="Gujja S."/>
            <person name="Hansen M."/>
            <person name="Howarth C."/>
            <person name="Imamovic A."/>
            <person name="Ireland A."/>
            <person name="Larimer J."/>
            <person name="McCowan C."/>
            <person name="Murphy C."/>
            <person name="Pearson M."/>
            <person name="Poon T.W."/>
            <person name="Priest M."/>
            <person name="Roberts A."/>
            <person name="Saif S."/>
            <person name="Shea T."/>
            <person name="Sisk P."/>
            <person name="Sykes S."/>
            <person name="Wortman J."/>
            <person name="Nusbaum C."/>
            <person name="Birren B."/>
        </authorList>
    </citation>
    <scope>NUCLEOTIDE SEQUENCE [LARGE SCALE GENOMIC DNA]</scope>
    <source>
        <strain evidence="2 3">CBS 119918</strain>
    </source>
</reference>
<dbReference type="Proteomes" id="UP000027920">
    <property type="component" value="Unassembled WGS sequence"/>
</dbReference>
<feature type="region of interest" description="Disordered" evidence="1">
    <location>
        <begin position="96"/>
        <end position="125"/>
    </location>
</feature>
<dbReference type="EMBL" id="AMGV01000019">
    <property type="protein sequence ID" value="KEF52171.1"/>
    <property type="molecule type" value="Genomic_DNA"/>
</dbReference>
<evidence type="ECO:0000256" key="1">
    <source>
        <dbReference type="SAM" id="MobiDB-lite"/>
    </source>
</evidence>
<proteinExistence type="predicted"/>
<dbReference type="VEuPathDB" id="FungiDB:A1O9_11798"/>
<organism evidence="2 3">
    <name type="scientific">Exophiala aquamarina CBS 119918</name>
    <dbReference type="NCBI Taxonomy" id="1182545"/>
    <lineage>
        <taxon>Eukaryota</taxon>
        <taxon>Fungi</taxon>
        <taxon>Dikarya</taxon>
        <taxon>Ascomycota</taxon>
        <taxon>Pezizomycotina</taxon>
        <taxon>Eurotiomycetes</taxon>
        <taxon>Chaetothyriomycetidae</taxon>
        <taxon>Chaetothyriales</taxon>
        <taxon>Herpotrichiellaceae</taxon>
        <taxon>Exophiala</taxon>
    </lineage>
</organism>
<sequence>MASTYHQPAPVLRIPAEMHGHKSDLDPTEWKPKLGDSHRKTSEAFRYLSQFHQTMNNSADATFSDTPNLNEATSNGGLGLFRPVYYNTSVNHATKRPAMHKSTMSMSTMTTTTTSTPSLSLTNTPTTAASSFDSTTHMHMGYDHGHDHYDFNLRPLPPRQNPLYYSTSAGVGRGMGVDLVTPHVAPPGDTEASSSMPAVYDHDFWGKKKIAPVTGGADAAPAPARVLSTTSNGNGLGALFGKAA</sequence>
<dbReference type="GeneID" id="25286694"/>
<gene>
    <name evidence="2" type="ORF">A1O9_11798</name>
</gene>
<dbReference type="RefSeq" id="XP_013254761.1">
    <property type="nucleotide sequence ID" value="XM_013399307.1"/>
</dbReference>
<accession>A0A072NX56</accession>
<dbReference type="AlphaFoldDB" id="A0A072NX56"/>
<dbReference type="OrthoDB" id="3599883at2759"/>
<comment type="caution">
    <text evidence="2">The sequence shown here is derived from an EMBL/GenBank/DDBJ whole genome shotgun (WGS) entry which is preliminary data.</text>
</comment>
<protein>
    <submittedName>
        <fullName evidence="2">Uncharacterized protein</fullName>
    </submittedName>
</protein>
<name>A0A072NX56_9EURO</name>